<dbReference type="Pfam" id="PF04597">
    <property type="entry name" value="Ribophorin_I"/>
    <property type="match status" value="1"/>
</dbReference>
<dbReference type="AlphaFoldDB" id="A0A3Q2Z6L4"/>
<evidence type="ECO:0000256" key="3">
    <source>
        <dbReference type="ARBA" id="ARBA00004922"/>
    </source>
</evidence>
<reference evidence="11" key="1">
    <citation type="submission" date="2025-08" db="UniProtKB">
        <authorList>
            <consortium name="Ensembl"/>
        </authorList>
    </citation>
    <scope>IDENTIFICATION</scope>
</reference>
<evidence type="ECO:0000313" key="11">
    <source>
        <dbReference type="Ensembl" id="ENSHCOP00000021668.1"/>
    </source>
</evidence>
<dbReference type="STRING" id="109280.ENSHCOP00000021668"/>
<keyword evidence="12" id="KW-1185">Reference proteome</keyword>
<keyword evidence="7" id="KW-0256">Endoplasmic reticulum</keyword>
<evidence type="ECO:0000256" key="8">
    <source>
        <dbReference type="ARBA" id="ARBA00022989"/>
    </source>
</evidence>
<organism evidence="11 12">
    <name type="scientific">Hippocampus comes</name>
    <name type="common">Tiger tail seahorse</name>
    <dbReference type="NCBI Taxonomy" id="109280"/>
    <lineage>
        <taxon>Eukaryota</taxon>
        <taxon>Metazoa</taxon>
        <taxon>Chordata</taxon>
        <taxon>Craniata</taxon>
        <taxon>Vertebrata</taxon>
        <taxon>Euteleostomi</taxon>
        <taxon>Actinopterygii</taxon>
        <taxon>Neopterygii</taxon>
        <taxon>Teleostei</taxon>
        <taxon>Neoteleostei</taxon>
        <taxon>Acanthomorphata</taxon>
        <taxon>Syngnathiaria</taxon>
        <taxon>Syngnathiformes</taxon>
        <taxon>Syngnathoidei</taxon>
        <taxon>Syngnathidae</taxon>
        <taxon>Hippocampus</taxon>
    </lineage>
</organism>
<dbReference type="GO" id="GO:0005789">
    <property type="term" value="C:endoplasmic reticulum membrane"/>
    <property type="evidence" value="ECO:0007669"/>
    <property type="project" value="UniProtKB-SubCell"/>
</dbReference>
<evidence type="ECO:0000256" key="6">
    <source>
        <dbReference type="ARBA" id="ARBA00022729"/>
    </source>
</evidence>
<keyword evidence="8" id="KW-1133">Transmembrane helix</keyword>
<evidence type="ECO:0000256" key="10">
    <source>
        <dbReference type="SAM" id="SignalP"/>
    </source>
</evidence>
<proteinExistence type="inferred from homology"/>
<evidence type="ECO:0000256" key="5">
    <source>
        <dbReference type="ARBA" id="ARBA00022692"/>
    </source>
</evidence>
<dbReference type="Ensembl" id="ENSHCOT00000003023.1">
    <property type="protein sequence ID" value="ENSHCOP00000021668.1"/>
    <property type="gene ID" value="ENSHCOG00000008677.1"/>
</dbReference>
<name>A0A3Q2Z6L4_HIPCM</name>
<evidence type="ECO:0000256" key="1">
    <source>
        <dbReference type="ARBA" id="ARBA00002791"/>
    </source>
</evidence>
<evidence type="ECO:0000256" key="9">
    <source>
        <dbReference type="ARBA" id="ARBA00023136"/>
    </source>
</evidence>
<comment type="function">
    <text evidence="1">Subunit of the oligosaccharyl transferase (OST) complex that catalyzes the initial transfer of a defined glycan (Glc(3)Man(9)GlcNAc(2) in eukaryotes) from the lipid carrier dolichol-pyrophosphate to an asparagine residue within an Asn-X-Ser/Thr consensus motif in nascent polypeptide chains, the first step in protein N-glycosylation. N-glycosylation occurs cotranslationally and the complex associates with the Sec61 complex at the channel-forming translocon complex that mediates protein translocation across the endoplasmic reticulum (ER). All subunits are required for a maximal enzyme activity.</text>
</comment>
<reference evidence="11" key="2">
    <citation type="submission" date="2025-09" db="UniProtKB">
        <authorList>
            <consortium name="Ensembl"/>
        </authorList>
    </citation>
    <scope>IDENTIFICATION</scope>
</reference>
<evidence type="ECO:0000256" key="7">
    <source>
        <dbReference type="ARBA" id="ARBA00022824"/>
    </source>
</evidence>
<evidence type="ECO:0000313" key="12">
    <source>
        <dbReference type="Proteomes" id="UP000264820"/>
    </source>
</evidence>
<sequence length="126" mass="13498">MARRPPLGAFLLLLAAAQSSATLVNDEVRRTVDLSTHLAKITADITLSNFARYDVQSFILTVDPELFPHLAYVGASVSSNGPISHMNAAVAGSCVLPLSCGRHSFMANLSLSLTWSVCFETKLCSE</sequence>
<comment type="pathway">
    <text evidence="3">Protein modification; protein glycosylation.</text>
</comment>
<evidence type="ECO:0008006" key="13">
    <source>
        <dbReference type="Google" id="ProtNLM"/>
    </source>
</evidence>
<feature type="chain" id="PRO_5018587548" description="Dolichyl-diphosphooligosaccharide--protein glycosyltransferase subunit 1" evidence="10">
    <location>
        <begin position="22"/>
        <end position="126"/>
    </location>
</feature>
<evidence type="ECO:0000256" key="4">
    <source>
        <dbReference type="ARBA" id="ARBA00008905"/>
    </source>
</evidence>
<keyword evidence="9" id="KW-0472">Membrane</keyword>
<dbReference type="Proteomes" id="UP000264820">
    <property type="component" value="Unplaced"/>
</dbReference>
<dbReference type="InterPro" id="IPR007676">
    <property type="entry name" value="Ribophorin_I"/>
</dbReference>
<accession>A0A3Q2Z6L4</accession>
<keyword evidence="6 10" id="KW-0732">Signal</keyword>
<comment type="similarity">
    <text evidence="4">Belongs to the OST1 family.</text>
</comment>
<keyword evidence="5" id="KW-0812">Transmembrane</keyword>
<protein>
    <recommendedName>
        <fullName evidence="13">Dolichyl-diphosphooligosaccharide--protein glycosyltransferase subunit 1</fullName>
    </recommendedName>
</protein>
<feature type="signal peptide" evidence="10">
    <location>
        <begin position="1"/>
        <end position="21"/>
    </location>
</feature>
<evidence type="ECO:0000256" key="2">
    <source>
        <dbReference type="ARBA" id="ARBA00004115"/>
    </source>
</evidence>
<comment type="subcellular location">
    <subcellularLocation>
        <location evidence="2">Endoplasmic reticulum membrane</location>
        <topology evidence="2">Single-pass type I membrane protein</topology>
    </subcellularLocation>
</comment>